<gene>
    <name evidence="8" type="ORF">PNAL_LOCUS4245</name>
</gene>
<dbReference type="PROSITE" id="PS50114">
    <property type="entry name" value="GATA_ZN_FINGER_2"/>
    <property type="match status" value="1"/>
</dbReference>
<dbReference type="SUPFAM" id="SSF57716">
    <property type="entry name" value="Glucocorticoid receptor-like (DNA-binding domain)"/>
    <property type="match status" value="1"/>
</dbReference>
<dbReference type="SMART" id="SM00401">
    <property type="entry name" value="ZnF_GATA"/>
    <property type="match status" value="1"/>
</dbReference>
<dbReference type="PANTHER" id="PTHR47172:SF24">
    <property type="entry name" value="GATA ZINC FINGER DOMAIN-CONTAINING PROTEIN 14-RELATED"/>
    <property type="match status" value="1"/>
</dbReference>
<dbReference type="InterPro" id="IPR000679">
    <property type="entry name" value="Znf_GATA"/>
</dbReference>
<dbReference type="Proteomes" id="UP001153461">
    <property type="component" value="Unassembled WGS sequence"/>
</dbReference>
<evidence type="ECO:0000259" key="7">
    <source>
        <dbReference type="PROSITE" id="PS50114"/>
    </source>
</evidence>
<evidence type="ECO:0000256" key="2">
    <source>
        <dbReference type="ARBA" id="ARBA00022771"/>
    </source>
</evidence>
<sequence length="367" mass="41437">MSNHEDQGQMPRQWLPSIQEIFKETSLPIPPGPSYAMPSRTRHAAPPALPAVYEIDHPNERAPSNEQGLSSKIPTVERSLGVIFPINELQHPAVIRPENPSFPPNGCSLNGRCRFSKHPELSIPQPGSLSCDSMDLAQPSFAEPPNMFHEIPIRKIPIRYRVNQSSCVSRKNEHQAPLILVCLLRWKGTITLIETVSAWVLALVRYHSAMSQSDNHQRSLPGLSITEINGLLSQEQQKQDALIHIRDELVRFNQNQALAQQNTRATAFTKQRKTHKVSLEKREWHEVSQIKLFLVITVSILLTQLKDSALRCHSCNRSETPEWCRGPDGSRTLCNACGLHYAEMSRRTGKFMATDDIGIRAKHRRIG</sequence>
<accession>A0A9W4HQ21</accession>
<dbReference type="GO" id="GO:0006355">
    <property type="term" value="P:regulation of DNA-templated transcription"/>
    <property type="evidence" value="ECO:0007669"/>
    <property type="project" value="InterPro"/>
</dbReference>
<comment type="caution">
    <text evidence="8">The sequence shown here is derived from an EMBL/GenBank/DDBJ whole genome shotgun (WGS) entry which is preliminary data.</text>
</comment>
<dbReference type="InterPro" id="IPR013088">
    <property type="entry name" value="Znf_NHR/GATA"/>
</dbReference>
<dbReference type="OrthoDB" id="4188047at2759"/>
<protein>
    <recommendedName>
        <fullName evidence="7">GATA-type domain-containing protein</fullName>
    </recommendedName>
</protein>
<keyword evidence="3" id="KW-0862">Zinc</keyword>
<dbReference type="GO" id="GO:0008270">
    <property type="term" value="F:zinc ion binding"/>
    <property type="evidence" value="ECO:0007669"/>
    <property type="project" value="UniProtKB-KW"/>
</dbReference>
<proteinExistence type="predicted"/>
<dbReference type="AlphaFoldDB" id="A0A9W4HQ21"/>
<keyword evidence="1" id="KW-0479">Metal-binding</keyword>
<evidence type="ECO:0000256" key="4">
    <source>
        <dbReference type="ARBA" id="ARBA00023015"/>
    </source>
</evidence>
<evidence type="ECO:0000256" key="1">
    <source>
        <dbReference type="ARBA" id="ARBA00022723"/>
    </source>
</evidence>
<evidence type="ECO:0000313" key="9">
    <source>
        <dbReference type="Proteomes" id="UP001153461"/>
    </source>
</evidence>
<dbReference type="EMBL" id="CAJVNV010000157">
    <property type="protein sequence ID" value="CAG8085094.1"/>
    <property type="molecule type" value="Genomic_DNA"/>
</dbReference>
<evidence type="ECO:0000256" key="6">
    <source>
        <dbReference type="PROSITE-ProRule" id="PRU00094"/>
    </source>
</evidence>
<dbReference type="CDD" id="cd00202">
    <property type="entry name" value="ZnF_GATA"/>
    <property type="match status" value="1"/>
</dbReference>
<dbReference type="Gene3D" id="3.30.50.10">
    <property type="entry name" value="Erythroid Transcription Factor GATA-1, subunit A"/>
    <property type="match status" value="1"/>
</dbReference>
<evidence type="ECO:0000256" key="3">
    <source>
        <dbReference type="ARBA" id="ARBA00022833"/>
    </source>
</evidence>
<feature type="domain" description="GATA-type" evidence="7">
    <location>
        <begin position="306"/>
        <end position="360"/>
    </location>
</feature>
<keyword evidence="4" id="KW-0805">Transcription regulation</keyword>
<evidence type="ECO:0000256" key="5">
    <source>
        <dbReference type="ARBA" id="ARBA00023163"/>
    </source>
</evidence>
<keyword evidence="2 6" id="KW-0863">Zinc-finger</keyword>
<dbReference type="PANTHER" id="PTHR47172">
    <property type="entry name" value="OS01G0976800 PROTEIN"/>
    <property type="match status" value="1"/>
</dbReference>
<organism evidence="8 9">
    <name type="scientific">Penicillium nalgiovense</name>
    <dbReference type="NCBI Taxonomy" id="60175"/>
    <lineage>
        <taxon>Eukaryota</taxon>
        <taxon>Fungi</taxon>
        <taxon>Dikarya</taxon>
        <taxon>Ascomycota</taxon>
        <taxon>Pezizomycotina</taxon>
        <taxon>Eurotiomycetes</taxon>
        <taxon>Eurotiomycetidae</taxon>
        <taxon>Eurotiales</taxon>
        <taxon>Aspergillaceae</taxon>
        <taxon>Penicillium</taxon>
    </lineage>
</organism>
<name>A0A9W4HQ21_PENNA</name>
<dbReference type="GO" id="GO:0043565">
    <property type="term" value="F:sequence-specific DNA binding"/>
    <property type="evidence" value="ECO:0007669"/>
    <property type="project" value="InterPro"/>
</dbReference>
<evidence type="ECO:0000313" key="8">
    <source>
        <dbReference type="EMBL" id="CAG8085094.1"/>
    </source>
</evidence>
<keyword evidence="5" id="KW-0804">Transcription</keyword>
<reference evidence="8" key="1">
    <citation type="submission" date="2021-07" db="EMBL/GenBank/DDBJ databases">
        <authorList>
            <person name="Branca A.L. A."/>
        </authorList>
    </citation>
    <scope>NUCLEOTIDE SEQUENCE</scope>
</reference>
<dbReference type="Pfam" id="PF00320">
    <property type="entry name" value="GATA"/>
    <property type="match status" value="1"/>
</dbReference>